<name>A0A916UP05_9BURK</name>
<protein>
    <recommendedName>
        <fullName evidence="1">Methyltransferase FkbM domain-containing protein</fullName>
    </recommendedName>
</protein>
<evidence type="ECO:0000313" key="3">
    <source>
        <dbReference type="Proteomes" id="UP000637423"/>
    </source>
</evidence>
<dbReference type="PANTHER" id="PTHR34203">
    <property type="entry name" value="METHYLTRANSFERASE, FKBM FAMILY PROTEIN"/>
    <property type="match status" value="1"/>
</dbReference>
<evidence type="ECO:0000313" key="2">
    <source>
        <dbReference type="EMBL" id="GGC80177.1"/>
    </source>
</evidence>
<proteinExistence type="predicted"/>
<comment type="caution">
    <text evidence="2">The sequence shown here is derived from an EMBL/GenBank/DDBJ whole genome shotgun (WGS) entry which is preliminary data.</text>
</comment>
<dbReference type="Pfam" id="PF05050">
    <property type="entry name" value="Methyltransf_21"/>
    <property type="match status" value="1"/>
</dbReference>
<reference evidence="2" key="2">
    <citation type="submission" date="2020-09" db="EMBL/GenBank/DDBJ databases">
        <authorList>
            <person name="Sun Q."/>
            <person name="Zhou Y."/>
        </authorList>
    </citation>
    <scope>NUCLEOTIDE SEQUENCE</scope>
    <source>
        <strain evidence="2">CGMCC 1.10998</strain>
    </source>
</reference>
<feature type="domain" description="Methyltransferase FkbM" evidence="1">
    <location>
        <begin position="151"/>
        <end position="289"/>
    </location>
</feature>
<sequence>MFKRLIAKFGQVDAASDSANGTRAESDTILAYGDWNYGPLATMEDIYHCFRLLLGRPPNKEEWPGHSNQAGAPLDTIVASYLNSLEFARRQEKLAVQRSEGNIQKAVVDGLPMFIDLADRDLGIPLSQGTYEPNVTKVMREALKPGMNVLDIGANIGYYSVIAASLVGQAGIVYAVEPNSSNVKLIELSKRENGFQHIKIINSAAGEEFGMLSLNSSYSNGTTSALPDSQHSLLNSVIVPCVTLDGIIPVDCRIDVIKIDVEGFEYPAMRGAQRILSTWHPKVISEFSPDFMPLTAGVDGNTYLNYMFGLDYSASVIELDGSLLYAGQDIGKIMQAYTEHGGDHIDLLFEHSPKN</sequence>
<dbReference type="NCBIfam" id="TIGR01444">
    <property type="entry name" value="fkbM_fam"/>
    <property type="match status" value="1"/>
</dbReference>
<dbReference type="EMBL" id="BMED01000002">
    <property type="protein sequence ID" value="GGC80177.1"/>
    <property type="molecule type" value="Genomic_DNA"/>
</dbReference>
<dbReference type="InterPro" id="IPR029063">
    <property type="entry name" value="SAM-dependent_MTases_sf"/>
</dbReference>
<gene>
    <name evidence="2" type="ORF">GCM10011396_29320</name>
</gene>
<keyword evidence="3" id="KW-1185">Reference proteome</keyword>
<accession>A0A916UP05</accession>
<dbReference type="PANTHER" id="PTHR34203:SF15">
    <property type="entry name" value="SLL1173 PROTEIN"/>
    <property type="match status" value="1"/>
</dbReference>
<dbReference type="Gene3D" id="3.40.50.150">
    <property type="entry name" value="Vaccinia Virus protein VP39"/>
    <property type="match status" value="1"/>
</dbReference>
<organism evidence="2 3">
    <name type="scientific">Undibacterium terreum</name>
    <dbReference type="NCBI Taxonomy" id="1224302"/>
    <lineage>
        <taxon>Bacteria</taxon>
        <taxon>Pseudomonadati</taxon>
        <taxon>Pseudomonadota</taxon>
        <taxon>Betaproteobacteria</taxon>
        <taxon>Burkholderiales</taxon>
        <taxon>Oxalobacteraceae</taxon>
        <taxon>Undibacterium</taxon>
    </lineage>
</organism>
<dbReference type="InterPro" id="IPR006342">
    <property type="entry name" value="FkbM_mtfrase"/>
</dbReference>
<dbReference type="InterPro" id="IPR052514">
    <property type="entry name" value="SAM-dependent_MTase"/>
</dbReference>
<dbReference type="AlphaFoldDB" id="A0A916UP05"/>
<evidence type="ECO:0000259" key="1">
    <source>
        <dbReference type="Pfam" id="PF05050"/>
    </source>
</evidence>
<dbReference type="RefSeq" id="WP_188566748.1">
    <property type="nucleotide sequence ID" value="NZ_BMED01000002.1"/>
</dbReference>
<dbReference type="Proteomes" id="UP000637423">
    <property type="component" value="Unassembled WGS sequence"/>
</dbReference>
<reference evidence="2" key="1">
    <citation type="journal article" date="2014" name="Int. J. Syst. Evol. Microbiol.">
        <title>Complete genome sequence of Corynebacterium casei LMG S-19264T (=DSM 44701T), isolated from a smear-ripened cheese.</title>
        <authorList>
            <consortium name="US DOE Joint Genome Institute (JGI-PGF)"/>
            <person name="Walter F."/>
            <person name="Albersmeier A."/>
            <person name="Kalinowski J."/>
            <person name="Ruckert C."/>
        </authorList>
    </citation>
    <scope>NUCLEOTIDE SEQUENCE</scope>
    <source>
        <strain evidence="2">CGMCC 1.10998</strain>
    </source>
</reference>
<dbReference type="SUPFAM" id="SSF53335">
    <property type="entry name" value="S-adenosyl-L-methionine-dependent methyltransferases"/>
    <property type="match status" value="1"/>
</dbReference>